<organism evidence="3 4">
    <name type="scientific">Pelotomaculum isophthalicicum JI</name>
    <dbReference type="NCBI Taxonomy" id="947010"/>
    <lineage>
        <taxon>Bacteria</taxon>
        <taxon>Bacillati</taxon>
        <taxon>Bacillota</taxon>
        <taxon>Clostridia</taxon>
        <taxon>Eubacteriales</taxon>
        <taxon>Desulfotomaculaceae</taxon>
        <taxon>Pelotomaculum</taxon>
    </lineage>
</organism>
<dbReference type="InterPro" id="IPR011042">
    <property type="entry name" value="6-blade_b-propeller_TolB-like"/>
</dbReference>
<dbReference type="EMBL" id="JAKOAV010000013">
    <property type="protein sequence ID" value="MDF9408385.1"/>
    <property type="molecule type" value="Genomic_DNA"/>
</dbReference>
<feature type="chain" id="PRO_5040771372" evidence="2">
    <location>
        <begin position="21"/>
        <end position="705"/>
    </location>
</feature>
<evidence type="ECO:0000313" key="4">
    <source>
        <dbReference type="Proteomes" id="UP001154312"/>
    </source>
</evidence>
<dbReference type="PANTHER" id="PTHR36842:SF1">
    <property type="entry name" value="PROTEIN TOLB"/>
    <property type="match status" value="1"/>
</dbReference>
<dbReference type="AlphaFoldDB" id="A0A9X4H1U7"/>
<dbReference type="Proteomes" id="UP001154312">
    <property type="component" value="Unassembled WGS sequence"/>
</dbReference>
<feature type="signal peptide" evidence="2">
    <location>
        <begin position="1"/>
        <end position="20"/>
    </location>
</feature>
<keyword evidence="4" id="KW-1185">Reference proteome</keyword>
<evidence type="ECO:0000313" key="3">
    <source>
        <dbReference type="EMBL" id="MDF9408385.1"/>
    </source>
</evidence>
<dbReference type="RefSeq" id="WP_277443706.1">
    <property type="nucleotide sequence ID" value="NZ_JAKOAV010000013.1"/>
</dbReference>
<dbReference type="PROSITE" id="PS51257">
    <property type="entry name" value="PROKAR_LIPOPROTEIN"/>
    <property type="match status" value="1"/>
</dbReference>
<dbReference type="SUPFAM" id="SSF82171">
    <property type="entry name" value="DPP6 N-terminal domain-like"/>
    <property type="match status" value="1"/>
</dbReference>
<reference evidence="3" key="1">
    <citation type="submission" date="2022-02" db="EMBL/GenBank/DDBJ databases">
        <authorList>
            <person name="Leng L."/>
        </authorList>
    </citation>
    <scope>NUCLEOTIDE SEQUENCE</scope>
    <source>
        <strain evidence="3">JI</strain>
    </source>
</reference>
<evidence type="ECO:0000256" key="1">
    <source>
        <dbReference type="ARBA" id="ARBA00009820"/>
    </source>
</evidence>
<evidence type="ECO:0000256" key="2">
    <source>
        <dbReference type="SAM" id="SignalP"/>
    </source>
</evidence>
<dbReference type="Pfam" id="PF07676">
    <property type="entry name" value="PD40"/>
    <property type="match status" value="1"/>
</dbReference>
<keyword evidence="2" id="KW-0732">Signal</keyword>
<proteinExistence type="inferred from homology"/>
<dbReference type="InterPro" id="IPR011659">
    <property type="entry name" value="WD40"/>
</dbReference>
<sequence>MFSKTLARAILLSLALAVFLSGCEGGGLGEKDLAGGVRVTLNPSENLPVFPGRLAVIRQGDLWVLESGKESLRLTGDGCNSCPAWSPDGQWLLFYKYDPKKWDRHYSLWVARADGGGVYSIDEGKQVLDARWSPVANSIAYLTAKQGESAGSEEFKLAAVTDKGPGAPLSLKDASEKIMSFGWQPTGEKLVYTIAGEYPNTKENLTVKVMPAGGGETKNLLAAEPGFLPDAGTSTAYLGGIKFSPNIIDFSFFSYPFSASLAADGVPLFTTTMMGKDPKQLATTLAYPDWIDWSPGGDRLAFIDGGERKSFFNKRLSVVPVNRPEKAVTLTPEGYADRDPAWSPEGDFIAVSRTKSSQGISDQREEWPPSSIWLASTDSSGARQISDGEVPGCLDYNPWWVEGGKSLMWVRLQGEKASIWQAGTDGKDTVKVFEELDIPQGYYGAYKWDDVLAWHPGGFYHPLPFPGEQAGEIRSVGDSYVLIDRTTYGDHNYYLDHPSLDGMKLIVGFIETAEFKEYKDGELIFRARGGDDTGYFKFPYLLIYNPVKEELRNEELFLPLNEQEQVSFGKRTWKQVITNFEMEDPAIHFDFKPAPGEALAGGHPLPETTVQYSEETNELVFSFFNVEFADTFQDNTHFESPGLKFAKEFNFEQLPGRPGDEHTPSQPPVVRVRILLEGNPQYNAAISYFGGIGYERTVRCTVNFR</sequence>
<dbReference type="PANTHER" id="PTHR36842">
    <property type="entry name" value="PROTEIN TOLB HOMOLOG"/>
    <property type="match status" value="1"/>
</dbReference>
<name>A0A9X4H1U7_9FIRM</name>
<dbReference type="Gene3D" id="2.120.10.30">
    <property type="entry name" value="TolB, C-terminal domain"/>
    <property type="match status" value="2"/>
</dbReference>
<gene>
    <name evidence="3" type="ORF">L7E55_08445</name>
</gene>
<protein>
    <submittedName>
        <fullName evidence="3">Uncharacterized protein</fullName>
    </submittedName>
</protein>
<comment type="similarity">
    <text evidence="1">Belongs to the TolB family.</text>
</comment>
<comment type="caution">
    <text evidence="3">The sequence shown here is derived from an EMBL/GenBank/DDBJ whole genome shotgun (WGS) entry which is preliminary data.</text>
</comment>
<accession>A0A9X4H1U7</accession>